<feature type="domain" description="VWFA" evidence="2">
    <location>
        <begin position="285"/>
        <end position="450"/>
    </location>
</feature>
<keyword evidence="5" id="KW-1185">Reference proteome</keyword>
<evidence type="ECO:0000259" key="3">
    <source>
        <dbReference type="PROSITE" id="PS51468"/>
    </source>
</evidence>
<dbReference type="PROSITE" id="PS51468">
    <property type="entry name" value="VIT"/>
    <property type="match status" value="1"/>
</dbReference>
<dbReference type="PROSITE" id="PS50234">
    <property type="entry name" value="VWFA"/>
    <property type="match status" value="1"/>
</dbReference>
<dbReference type="Pfam" id="PF13768">
    <property type="entry name" value="VWA_3"/>
    <property type="match status" value="1"/>
</dbReference>
<sequence length="1028" mass="108664">MNIYTTTNYLCRLYDLHSGADLLLEGCTASVLITDVHASVTLSQRFTSPAYLSSLISGVYTFGLPADAAVCGFSMVRQDGTKVDGIVKEKQEAKREYTQALQQGKTASLGSQETADVFSIAVGNILPSETVTINLRYVQTLTDDEKKDQIKFIFPRTYAQRYGAAPTMNAALGTTAHQPFQMNVTVQQAGAIKSIACPSGHPISFELGVPDGFTAPDETSHLASVSLTDRTGYLTQDVVLVITAMGLDAPRCFIEPHPSPNHETTALALTFVPRFKLPDVPGGMEYIFLVDRSGSMDGQNIQLVREALVVLLRGLPSVGTTFNIFSFGSRTTKLWESSQAYSQATLEEATSHVDAMYANYGGTEIASALESVFASLAKPLVRPVAVLLLTDGGAWDVPRCVSHTQTAVTGLPIPNDPNSFVRVFTVGIGDGASTDTCDSIARAGGGISVYVKQGEPVTGKCARLVRAARIPQLKIQVAWGLPEDEDDFEIIEDASATPDAKTPTAKTISLFDDDAMDVDPQSTGPLPKPNPTLPPPARIQQAPVDVPTMFPGTRTQVFAIVQTPSSMKRAWPAGLKNIKVKGKIGSTGDLVELVVPVSKVLTSPFTGSENSTFNSESTFLHTLSAKALIRDRVQGKHAFPASVSALFKPAPGDDKAELKAAYLKKDIIRLGTEYGLASEHTSFIAIDHRTLQDQVIPPLPSPSQVAMPQAAGGLFGATGGLFGAAASVMRRGRPAASVIPPQPMMRLTGGPPPPPPVPTLAGYTSSALAPPHVPRAIPAAPALPLAVPPPPGTVSFQSFRAKDATRDRDRERERAPAFAPRGAAVATSQASRTFGPLFFSSTSASSAPSSGGSLFGAPPATSFGFGASPQNSAAQHLLVEDEEDELQDVAFSLLSAAPVSVRSKAPVRSTMTPGALLTAIARHQQWHGGFSSSPALLTLLGNGLKFSPSISRLDENGFTSLLKTLGINNPDVGATLLAVIWMEREAGEEAEDMKDKAEDWVKSEVGGDDQAAALKLGVLNLLATQTAG</sequence>
<evidence type="ECO:0000259" key="2">
    <source>
        <dbReference type="PROSITE" id="PS50234"/>
    </source>
</evidence>
<dbReference type="PANTHER" id="PTHR45737:SF6">
    <property type="entry name" value="VON WILLEBRAND FACTOR A DOMAIN-CONTAINING PROTEIN 5A"/>
    <property type="match status" value="1"/>
</dbReference>
<feature type="compositionally biased region" description="Basic and acidic residues" evidence="1">
    <location>
        <begin position="800"/>
        <end position="815"/>
    </location>
</feature>
<dbReference type="HOGENOM" id="CLU_003826_0_1_1"/>
<dbReference type="Gene3D" id="3.40.50.410">
    <property type="entry name" value="von Willebrand factor, type A domain"/>
    <property type="match status" value="1"/>
</dbReference>
<evidence type="ECO:0000313" key="5">
    <source>
        <dbReference type="Proteomes" id="UP000053593"/>
    </source>
</evidence>
<dbReference type="OrthoDB" id="1729737at2759"/>
<reference evidence="4 5" key="1">
    <citation type="submission" date="2014-04" db="EMBL/GenBank/DDBJ databases">
        <title>Evolutionary Origins and Diversification of the Mycorrhizal Mutualists.</title>
        <authorList>
            <consortium name="DOE Joint Genome Institute"/>
            <consortium name="Mycorrhizal Genomics Consortium"/>
            <person name="Kohler A."/>
            <person name="Kuo A."/>
            <person name="Nagy L.G."/>
            <person name="Floudas D."/>
            <person name="Copeland A."/>
            <person name="Barry K.W."/>
            <person name="Cichocki N."/>
            <person name="Veneault-Fourrey C."/>
            <person name="LaButti K."/>
            <person name="Lindquist E.A."/>
            <person name="Lipzen A."/>
            <person name="Lundell T."/>
            <person name="Morin E."/>
            <person name="Murat C."/>
            <person name="Riley R."/>
            <person name="Ohm R."/>
            <person name="Sun H."/>
            <person name="Tunlid A."/>
            <person name="Henrissat B."/>
            <person name="Grigoriev I.V."/>
            <person name="Hibbett D.S."/>
            <person name="Martin F."/>
        </authorList>
    </citation>
    <scope>NUCLEOTIDE SEQUENCE [LARGE SCALE GENOMIC DNA]</scope>
    <source>
        <strain evidence="4 5">FD-317 M1</strain>
    </source>
</reference>
<dbReference type="EMBL" id="KN834762">
    <property type="protein sequence ID" value="KIK64074.1"/>
    <property type="molecule type" value="Genomic_DNA"/>
</dbReference>
<feature type="domain" description="VIT" evidence="3">
    <location>
        <begin position="8"/>
        <end position="139"/>
    </location>
</feature>
<dbReference type="InterPro" id="IPR002035">
    <property type="entry name" value="VWF_A"/>
</dbReference>
<feature type="region of interest" description="Disordered" evidence="1">
    <location>
        <begin position="791"/>
        <end position="826"/>
    </location>
</feature>
<gene>
    <name evidence="4" type="ORF">GYMLUDRAFT_83446</name>
</gene>
<name>A0A0D0CM15_9AGAR</name>
<evidence type="ECO:0000313" key="4">
    <source>
        <dbReference type="EMBL" id="KIK64074.1"/>
    </source>
</evidence>
<dbReference type="AlphaFoldDB" id="A0A0D0CM15"/>
<dbReference type="InterPro" id="IPR013694">
    <property type="entry name" value="VIT"/>
</dbReference>
<dbReference type="SMART" id="SM00609">
    <property type="entry name" value="VIT"/>
    <property type="match status" value="1"/>
</dbReference>
<dbReference type="Proteomes" id="UP000053593">
    <property type="component" value="Unassembled WGS sequence"/>
</dbReference>
<feature type="compositionally biased region" description="Low complexity" evidence="1">
    <location>
        <begin position="816"/>
        <end position="826"/>
    </location>
</feature>
<dbReference type="PANTHER" id="PTHR45737">
    <property type="entry name" value="VON WILLEBRAND FACTOR A DOMAIN-CONTAINING PROTEIN 5A"/>
    <property type="match status" value="1"/>
</dbReference>
<dbReference type="InterPro" id="IPR036465">
    <property type="entry name" value="vWFA_dom_sf"/>
</dbReference>
<protein>
    <submittedName>
        <fullName evidence="4">Unplaced genomic scaffold GYMLUscaffold_14, whole genome shotgun sequence</fullName>
    </submittedName>
</protein>
<proteinExistence type="predicted"/>
<organism evidence="4 5">
    <name type="scientific">Collybiopsis luxurians FD-317 M1</name>
    <dbReference type="NCBI Taxonomy" id="944289"/>
    <lineage>
        <taxon>Eukaryota</taxon>
        <taxon>Fungi</taxon>
        <taxon>Dikarya</taxon>
        <taxon>Basidiomycota</taxon>
        <taxon>Agaricomycotina</taxon>
        <taxon>Agaricomycetes</taxon>
        <taxon>Agaricomycetidae</taxon>
        <taxon>Agaricales</taxon>
        <taxon>Marasmiineae</taxon>
        <taxon>Omphalotaceae</taxon>
        <taxon>Collybiopsis</taxon>
        <taxon>Collybiopsis luxurians</taxon>
    </lineage>
</organism>
<dbReference type="Pfam" id="PF08487">
    <property type="entry name" value="VIT"/>
    <property type="match status" value="1"/>
</dbReference>
<dbReference type="SUPFAM" id="SSF53300">
    <property type="entry name" value="vWA-like"/>
    <property type="match status" value="1"/>
</dbReference>
<evidence type="ECO:0000256" key="1">
    <source>
        <dbReference type="SAM" id="MobiDB-lite"/>
    </source>
</evidence>
<dbReference type="SMART" id="SM00327">
    <property type="entry name" value="VWA"/>
    <property type="match status" value="1"/>
</dbReference>
<accession>A0A0D0CM15</accession>